<evidence type="ECO:0000313" key="4">
    <source>
        <dbReference type="Proteomes" id="UP000735302"/>
    </source>
</evidence>
<gene>
    <name evidence="3" type="ORF">PoB_004558200</name>
</gene>
<dbReference type="Proteomes" id="UP000735302">
    <property type="component" value="Unassembled WGS sequence"/>
</dbReference>
<feature type="transmembrane region" description="Helical" evidence="2">
    <location>
        <begin position="97"/>
        <end position="122"/>
    </location>
</feature>
<dbReference type="EMBL" id="BLXT01005012">
    <property type="protein sequence ID" value="GFO19077.1"/>
    <property type="molecule type" value="Genomic_DNA"/>
</dbReference>
<evidence type="ECO:0000256" key="2">
    <source>
        <dbReference type="SAM" id="Phobius"/>
    </source>
</evidence>
<keyword evidence="2" id="KW-0812">Transmembrane</keyword>
<protein>
    <submittedName>
        <fullName evidence="3">Uncharacterized protein</fullName>
    </submittedName>
</protein>
<name>A0AAV4BI87_9GAST</name>
<feature type="region of interest" description="Disordered" evidence="1">
    <location>
        <begin position="1"/>
        <end position="30"/>
    </location>
</feature>
<reference evidence="3 4" key="1">
    <citation type="journal article" date="2021" name="Elife">
        <title>Chloroplast acquisition without the gene transfer in kleptoplastic sea slugs, Plakobranchus ocellatus.</title>
        <authorList>
            <person name="Maeda T."/>
            <person name="Takahashi S."/>
            <person name="Yoshida T."/>
            <person name="Shimamura S."/>
            <person name="Takaki Y."/>
            <person name="Nagai Y."/>
            <person name="Toyoda A."/>
            <person name="Suzuki Y."/>
            <person name="Arimoto A."/>
            <person name="Ishii H."/>
            <person name="Satoh N."/>
            <person name="Nishiyama T."/>
            <person name="Hasebe M."/>
            <person name="Maruyama T."/>
            <person name="Minagawa J."/>
            <person name="Obokata J."/>
            <person name="Shigenobu S."/>
        </authorList>
    </citation>
    <scope>NUCLEOTIDE SEQUENCE [LARGE SCALE GENOMIC DNA]</scope>
</reference>
<keyword evidence="2" id="KW-1133">Transmembrane helix</keyword>
<comment type="caution">
    <text evidence="3">The sequence shown here is derived from an EMBL/GenBank/DDBJ whole genome shotgun (WGS) entry which is preliminary data.</text>
</comment>
<keyword evidence="4" id="KW-1185">Reference proteome</keyword>
<organism evidence="3 4">
    <name type="scientific">Plakobranchus ocellatus</name>
    <dbReference type="NCBI Taxonomy" id="259542"/>
    <lineage>
        <taxon>Eukaryota</taxon>
        <taxon>Metazoa</taxon>
        <taxon>Spiralia</taxon>
        <taxon>Lophotrochozoa</taxon>
        <taxon>Mollusca</taxon>
        <taxon>Gastropoda</taxon>
        <taxon>Heterobranchia</taxon>
        <taxon>Euthyneura</taxon>
        <taxon>Panpulmonata</taxon>
        <taxon>Sacoglossa</taxon>
        <taxon>Placobranchoidea</taxon>
        <taxon>Plakobranchidae</taxon>
        <taxon>Plakobranchus</taxon>
    </lineage>
</organism>
<dbReference type="AlphaFoldDB" id="A0AAV4BI87"/>
<evidence type="ECO:0000313" key="3">
    <source>
        <dbReference type="EMBL" id="GFO19077.1"/>
    </source>
</evidence>
<evidence type="ECO:0000256" key="1">
    <source>
        <dbReference type="SAM" id="MobiDB-lite"/>
    </source>
</evidence>
<sequence>MNWSMKTAGEAKQAPERKRRWREGRRGELSESSWLNSLPLIESQSFFSLVRAQRADVFSAPADRCLYFRRPGLASDTDKATWGWATRFCSLQLERRAFIYTHIHIQVTCSVVLLSLVLTAFIT</sequence>
<keyword evidence="2" id="KW-0472">Membrane</keyword>
<accession>A0AAV4BI87</accession>
<proteinExistence type="predicted"/>